<proteinExistence type="predicted"/>
<dbReference type="InterPro" id="IPR002656">
    <property type="entry name" value="Acyl_transf_3_dom"/>
</dbReference>
<evidence type="ECO:0000313" key="3">
    <source>
        <dbReference type="EMBL" id="GAC17044.1"/>
    </source>
</evidence>
<dbReference type="GO" id="GO:0016747">
    <property type="term" value="F:acyltransferase activity, transferring groups other than amino-acyl groups"/>
    <property type="evidence" value="ECO:0007669"/>
    <property type="project" value="InterPro"/>
</dbReference>
<dbReference type="Pfam" id="PF01757">
    <property type="entry name" value="Acyl_transf_3"/>
    <property type="match status" value="1"/>
</dbReference>
<comment type="caution">
    <text evidence="3">The sequence shown here is derived from an EMBL/GenBank/DDBJ whole genome shotgun (WGS) entry which is preliminary data.</text>
</comment>
<feature type="transmembrane region" description="Helical" evidence="1">
    <location>
        <begin position="339"/>
        <end position="359"/>
    </location>
</feature>
<dbReference type="InterPro" id="IPR050623">
    <property type="entry name" value="Glucan_succinyl_AcylTrfase"/>
</dbReference>
<reference evidence="3 4" key="1">
    <citation type="journal article" date="2017" name="Antonie Van Leeuwenhoek">
        <title>Rhizobium rhizosphaerae sp. nov., a novel species isolated from rice rhizosphere.</title>
        <authorList>
            <person name="Zhao J.J."/>
            <person name="Zhang J."/>
            <person name="Zhang R.J."/>
            <person name="Zhang C.W."/>
            <person name="Yin H.Q."/>
            <person name="Zhang X.X."/>
        </authorList>
    </citation>
    <scope>NUCLEOTIDE SEQUENCE [LARGE SCALE GENOMIC DNA]</scope>
    <source>
        <strain evidence="3 4">BSs20135</strain>
    </source>
</reference>
<accession>K6X8U1</accession>
<feature type="transmembrane region" description="Helical" evidence="1">
    <location>
        <begin position="149"/>
        <end position="171"/>
    </location>
</feature>
<gene>
    <name evidence="3" type="ORF">GARC_0062</name>
</gene>
<feature type="transmembrane region" description="Helical" evidence="1">
    <location>
        <begin position="183"/>
        <end position="205"/>
    </location>
</feature>
<keyword evidence="1" id="KW-1133">Transmembrane helix</keyword>
<dbReference type="PANTHER" id="PTHR36927">
    <property type="entry name" value="BLR4337 PROTEIN"/>
    <property type="match status" value="1"/>
</dbReference>
<keyword evidence="1" id="KW-0812">Transmembrane</keyword>
<dbReference type="STRING" id="493475.GARC_0062"/>
<feature type="transmembrane region" description="Helical" evidence="1">
    <location>
        <begin position="281"/>
        <end position="301"/>
    </location>
</feature>
<protein>
    <recommendedName>
        <fullName evidence="2">Acyltransferase 3 domain-containing protein</fullName>
    </recommendedName>
</protein>
<keyword evidence="4" id="KW-1185">Reference proteome</keyword>
<dbReference type="PANTHER" id="PTHR36927:SF3">
    <property type="entry name" value="GLUCANS BIOSYNTHESIS PROTEIN C"/>
    <property type="match status" value="1"/>
</dbReference>
<keyword evidence="1" id="KW-0472">Membrane</keyword>
<evidence type="ECO:0000259" key="2">
    <source>
        <dbReference type="Pfam" id="PF01757"/>
    </source>
</evidence>
<evidence type="ECO:0000313" key="4">
    <source>
        <dbReference type="Proteomes" id="UP000006327"/>
    </source>
</evidence>
<dbReference type="OrthoDB" id="9809782at2"/>
<dbReference type="Proteomes" id="UP000006327">
    <property type="component" value="Unassembled WGS sequence"/>
</dbReference>
<dbReference type="RefSeq" id="WP_007615469.1">
    <property type="nucleotide sequence ID" value="NZ_BAEO01000002.1"/>
</dbReference>
<feature type="transmembrane region" description="Helical" evidence="1">
    <location>
        <begin position="240"/>
        <end position="261"/>
    </location>
</feature>
<feature type="transmembrane region" description="Helical" evidence="1">
    <location>
        <begin position="12"/>
        <end position="34"/>
    </location>
</feature>
<feature type="transmembrane region" description="Helical" evidence="1">
    <location>
        <begin position="83"/>
        <end position="105"/>
    </location>
</feature>
<dbReference type="eggNOG" id="COG1835">
    <property type="taxonomic scope" value="Bacteria"/>
</dbReference>
<sequence length="407" mass="47792">MERRYDLDWLRVFAFAVLIFYHIGMLYVADWGFHYKSQYQSEVLQNLMLLVNRWRLPLLFFISGIASRYLLQKYSLIHFAKTRTWRLLLPLLFGVLVIVPPQLYVEMTEKGDLNLSYWDFYRAFFDLHNPLFAEYQSGILPHIDVNHLWYLRELWCFSLILLLLHPILSLAKLDKVLDCIGSRLGIGAIFMLPVMCLSVAELLIFPESDEGIRIARGFCFFLLGYLIWQRESCWQPILMYRRLTLGLSLTSYGGLLAYYHFIWKLRSEPLTGVYAAIETTLLLANRWVWILAILGYGYAYLNKPSSALKYFSRMVYPSYLLHQSVLIVAAFYLSTFKLGFFLEAFCVVVITVSFCFANYELLKRINFMRPLVGISSQISEVEYSLFNKIFVLMCWLLILPLGYLIIF</sequence>
<dbReference type="EMBL" id="BAEO01000002">
    <property type="protein sequence ID" value="GAC17044.1"/>
    <property type="molecule type" value="Genomic_DNA"/>
</dbReference>
<name>K6X8U1_9ALTE</name>
<feature type="transmembrane region" description="Helical" evidence="1">
    <location>
        <begin position="313"/>
        <end position="333"/>
    </location>
</feature>
<feature type="transmembrane region" description="Helical" evidence="1">
    <location>
        <begin position="54"/>
        <end position="71"/>
    </location>
</feature>
<feature type="transmembrane region" description="Helical" evidence="1">
    <location>
        <begin position="211"/>
        <end position="228"/>
    </location>
</feature>
<organism evidence="3 4">
    <name type="scientific">Paraglaciecola arctica BSs20135</name>
    <dbReference type="NCBI Taxonomy" id="493475"/>
    <lineage>
        <taxon>Bacteria</taxon>
        <taxon>Pseudomonadati</taxon>
        <taxon>Pseudomonadota</taxon>
        <taxon>Gammaproteobacteria</taxon>
        <taxon>Alteromonadales</taxon>
        <taxon>Alteromonadaceae</taxon>
        <taxon>Paraglaciecola</taxon>
    </lineage>
</organism>
<feature type="transmembrane region" description="Helical" evidence="1">
    <location>
        <begin position="385"/>
        <end position="406"/>
    </location>
</feature>
<evidence type="ECO:0000256" key="1">
    <source>
        <dbReference type="SAM" id="Phobius"/>
    </source>
</evidence>
<dbReference type="AlphaFoldDB" id="K6X8U1"/>
<feature type="domain" description="Acyltransferase 3" evidence="2">
    <location>
        <begin position="5"/>
        <end position="357"/>
    </location>
</feature>